<keyword evidence="2" id="KW-0547">Nucleotide-binding</keyword>
<protein>
    <submittedName>
        <fullName evidence="5">ABC transporter ATP-binding protein</fullName>
    </submittedName>
</protein>
<dbReference type="SUPFAM" id="SSF52540">
    <property type="entry name" value="P-loop containing nucleoside triphosphate hydrolases"/>
    <property type="match status" value="1"/>
</dbReference>
<dbReference type="PROSITE" id="PS00211">
    <property type="entry name" value="ABC_TRANSPORTER_1"/>
    <property type="match status" value="1"/>
</dbReference>
<evidence type="ECO:0000313" key="5">
    <source>
        <dbReference type="EMBL" id="PEN14214.1"/>
    </source>
</evidence>
<dbReference type="AlphaFoldDB" id="A0A2A8CZZ6"/>
<dbReference type="OrthoDB" id="9802264at2"/>
<proteinExistence type="predicted"/>
<dbReference type="SMART" id="SM00382">
    <property type="entry name" value="AAA"/>
    <property type="match status" value="1"/>
</dbReference>
<dbReference type="Pfam" id="PF00005">
    <property type="entry name" value="ABC_tran"/>
    <property type="match status" value="1"/>
</dbReference>
<dbReference type="CDD" id="cd03261">
    <property type="entry name" value="ABC_Org_Solvent_Resistant"/>
    <property type="match status" value="1"/>
</dbReference>
<evidence type="ECO:0000256" key="2">
    <source>
        <dbReference type="ARBA" id="ARBA00022741"/>
    </source>
</evidence>
<dbReference type="GO" id="GO:0005524">
    <property type="term" value="F:ATP binding"/>
    <property type="evidence" value="ECO:0007669"/>
    <property type="project" value="UniProtKB-KW"/>
</dbReference>
<feature type="domain" description="ABC transporter" evidence="4">
    <location>
        <begin position="2"/>
        <end position="238"/>
    </location>
</feature>
<comment type="caution">
    <text evidence="5">The sequence shown here is derived from an EMBL/GenBank/DDBJ whole genome shotgun (WGS) entry which is preliminary data.</text>
</comment>
<dbReference type="Proteomes" id="UP000220102">
    <property type="component" value="Unassembled WGS sequence"/>
</dbReference>
<accession>A0A2A8CZZ6</accession>
<dbReference type="RefSeq" id="WP_098074393.1">
    <property type="nucleotide sequence ID" value="NZ_PDEQ01000002.1"/>
</dbReference>
<evidence type="ECO:0000256" key="1">
    <source>
        <dbReference type="ARBA" id="ARBA00022448"/>
    </source>
</evidence>
<reference evidence="5 6" key="1">
    <citation type="submission" date="2017-10" db="EMBL/GenBank/DDBJ databases">
        <title>Draft genome of Longibacter Salinarum.</title>
        <authorList>
            <person name="Goh K.M."/>
            <person name="Shamsir M.S."/>
            <person name="Lim S.W."/>
        </authorList>
    </citation>
    <scope>NUCLEOTIDE SEQUENCE [LARGE SCALE GENOMIC DNA]</scope>
    <source>
        <strain evidence="5 6">KCTC 52045</strain>
    </source>
</reference>
<dbReference type="Gene3D" id="3.40.50.300">
    <property type="entry name" value="P-loop containing nucleotide triphosphate hydrolases"/>
    <property type="match status" value="1"/>
</dbReference>
<gene>
    <name evidence="5" type="ORF">CRI94_04020</name>
</gene>
<dbReference type="InterPro" id="IPR003439">
    <property type="entry name" value="ABC_transporter-like_ATP-bd"/>
</dbReference>
<dbReference type="EMBL" id="PDEQ01000002">
    <property type="protein sequence ID" value="PEN14214.1"/>
    <property type="molecule type" value="Genomic_DNA"/>
</dbReference>
<name>A0A2A8CZZ6_9BACT</name>
<dbReference type="InterPro" id="IPR003593">
    <property type="entry name" value="AAA+_ATPase"/>
</dbReference>
<sequence>MIEVENLYKSFGDLDVLEDVDLTIEDGETIAIIGRSGSGKSVLMKHLVGLLKPDKGRVLVDDIDIGAIPYEELREVRKHFGVLFQGGALFDSMTSFENIAFPLNYFTSQSDEEIRERVLECLELVRMPDVGPKKPSELSGGMRKRVALARAIALEPRYILYDEPTSGLDPETSNTIDELITQLSDELNVTSVVVTHDMHSVFAIADRAAFLHNCHMHWVGPVDDIHKKPDEILDRFVKANEYHVGDPLRATASQRGQV</sequence>
<keyword evidence="1" id="KW-0813">Transport</keyword>
<dbReference type="PANTHER" id="PTHR43023">
    <property type="entry name" value="PROTEIN TRIGALACTOSYLDIACYLGLYCEROL 3, CHLOROPLASTIC"/>
    <property type="match status" value="1"/>
</dbReference>
<dbReference type="InterPro" id="IPR027417">
    <property type="entry name" value="P-loop_NTPase"/>
</dbReference>
<organism evidence="5 6">
    <name type="scientific">Longibacter salinarum</name>
    <dbReference type="NCBI Taxonomy" id="1850348"/>
    <lineage>
        <taxon>Bacteria</taxon>
        <taxon>Pseudomonadati</taxon>
        <taxon>Rhodothermota</taxon>
        <taxon>Rhodothermia</taxon>
        <taxon>Rhodothermales</taxon>
        <taxon>Salisaetaceae</taxon>
        <taxon>Longibacter</taxon>
    </lineage>
</organism>
<dbReference type="GO" id="GO:0016887">
    <property type="term" value="F:ATP hydrolysis activity"/>
    <property type="evidence" value="ECO:0007669"/>
    <property type="project" value="InterPro"/>
</dbReference>
<dbReference type="PANTHER" id="PTHR43023:SF6">
    <property type="entry name" value="INTERMEMBRANE PHOSPHOLIPID TRANSPORT SYSTEM ATP-BINDING PROTEIN MLAF"/>
    <property type="match status" value="1"/>
</dbReference>
<evidence type="ECO:0000256" key="3">
    <source>
        <dbReference type="ARBA" id="ARBA00022840"/>
    </source>
</evidence>
<dbReference type="PROSITE" id="PS50893">
    <property type="entry name" value="ABC_TRANSPORTER_2"/>
    <property type="match status" value="1"/>
</dbReference>
<evidence type="ECO:0000313" key="6">
    <source>
        <dbReference type="Proteomes" id="UP000220102"/>
    </source>
</evidence>
<keyword evidence="6" id="KW-1185">Reference proteome</keyword>
<evidence type="ECO:0000259" key="4">
    <source>
        <dbReference type="PROSITE" id="PS50893"/>
    </source>
</evidence>
<dbReference type="InterPro" id="IPR017871">
    <property type="entry name" value="ABC_transporter-like_CS"/>
</dbReference>
<keyword evidence="3 5" id="KW-0067">ATP-binding</keyword>